<gene>
    <name evidence="1" type="ORF">HDF15_001856</name>
</gene>
<dbReference type="InterPro" id="IPR019004">
    <property type="entry name" value="YqeY/Aim41"/>
</dbReference>
<dbReference type="InterPro" id="IPR023168">
    <property type="entry name" value="GatB_Yqey_C_2"/>
</dbReference>
<dbReference type="AlphaFoldDB" id="A0A7W8E9E3"/>
<reference evidence="1 2" key="1">
    <citation type="submission" date="2020-08" db="EMBL/GenBank/DDBJ databases">
        <title>Genomic Encyclopedia of Type Strains, Phase IV (KMG-V): Genome sequencing to study the core and pangenomes of soil and plant-associated prokaryotes.</title>
        <authorList>
            <person name="Whitman W."/>
        </authorList>
    </citation>
    <scope>NUCLEOTIDE SEQUENCE [LARGE SCALE GENOMIC DNA]</scope>
    <source>
        <strain evidence="1 2">X5P3</strain>
    </source>
</reference>
<dbReference type="GO" id="GO:0016884">
    <property type="term" value="F:carbon-nitrogen ligase activity, with glutamine as amido-N-donor"/>
    <property type="evidence" value="ECO:0007669"/>
    <property type="project" value="InterPro"/>
</dbReference>
<comment type="caution">
    <text evidence="1">The sequence shown here is derived from an EMBL/GenBank/DDBJ whole genome shotgun (WGS) entry which is preliminary data.</text>
</comment>
<dbReference type="OMA" id="AMGAVMK"/>
<dbReference type="SUPFAM" id="SSF89095">
    <property type="entry name" value="GatB/YqeY motif"/>
    <property type="match status" value="1"/>
</dbReference>
<evidence type="ECO:0000313" key="2">
    <source>
        <dbReference type="Proteomes" id="UP000584867"/>
    </source>
</evidence>
<proteinExistence type="predicted"/>
<dbReference type="PANTHER" id="PTHR28055:SF1">
    <property type="entry name" value="ALTERED INHERITANCE OF MITOCHONDRIA PROTEIN 41, MITOCHONDRIAL"/>
    <property type="match status" value="1"/>
</dbReference>
<accession>A0A7W8E9E3</accession>
<dbReference type="Pfam" id="PF09424">
    <property type="entry name" value="YqeY"/>
    <property type="match status" value="1"/>
</dbReference>
<dbReference type="Gene3D" id="1.10.1510.10">
    <property type="entry name" value="Uncharacterised protein YqeY/AIM41 PF09424, N-terminal domain"/>
    <property type="match status" value="1"/>
</dbReference>
<dbReference type="RefSeq" id="WP_014263466.1">
    <property type="nucleotide sequence ID" value="NZ_JACHIO010000006.1"/>
</dbReference>
<dbReference type="Gene3D" id="1.10.10.410">
    <property type="match status" value="1"/>
</dbReference>
<dbReference type="InterPro" id="IPR042184">
    <property type="entry name" value="YqeY/Aim41_N"/>
</dbReference>
<sequence>MAQIGERIGADIITAMKAKEADKLTTLRMVKSAFKSKEIDKREPLTDAEEQSIITTLLKQRRESIEQFTKGGRPELAAKEQEEIELIDAYMPKAASADDILATVQGAVEQITKDNGGTRPGPRDMGAVMKVAQQRILADGIRADGKLVSELVKAELAKGA</sequence>
<dbReference type="InterPro" id="IPR003789">
    <property type="entry name" value="Asn/Gln_tRNA_amidoTrase-B-like"/>
</dbReference>
<name>A0A7W8E9E3_9BACT</name>
<evidence type="ECO:0008006" key="3">
    <source>
        <dbReference type="Google" id="ProtNLM"/>
    </source>
</evidence>
<dbReference type="PANTHER" id="PTHR28055">
    <property type="entry name" value="ALTERED INHERITANCE OF MITOCHONDRIA PROTEIN 41, MITOCHONDRIAL"/>
    <property type="match status" value="1"/>
</dbReference>
<dbReference type="Proteomes" id="UP000584867">
    <property type="component" value="Unassembled WGS sequence"/>
</dbReference>
<evidence type="ECO:0000313" key="1">
    <source>
        <dbReference type="EMBL" id="MBB5063514.1"/>
    </source>
</evidence>
<dbReference type="EMBL" id="JACHIO010000006">
    <property type="protein sequence ID" value="MBB5063514.1"/>
    <property type="molecule type" value="Genomic_DNA"/>
</dbReference>
<protein>
    <recommendedName>
        <fullName evidence="3">GatB/YqeY domain-containing protein</fullName>
    </recommendedName>
</protein>
<organism evidence="1 2">
    <name type="scientific">Granulicella mallensis</name>
    <dbReference type="NCBI Taxonomy" id="940614"/>
    <lineage>
        <taxon>Bacteria</taxon>
        <taxon>Pseudomonadati</taxon>
        <taxon>Acidobacteriota</taxon>
        <taxon>Terriglobia</taxon>
        <taxon>Terriglobales</taxon>
        <taxon>Acidobacteriaceae</taxon>
        <taxon>Granulicella</taxon>
    </lineage>
</organism>